<dbReference type="HOGENOM" id="CLU_1730115_0_0_11"/>
<dbReference type="EMBL" id="AGZS01000001">
    <property type="protein sequence ID" value="EJD65252.1"/>
    <property type="molecule type" value="Genomic_DNA"/>
</dbReference>
<proteinExistence type="predicted"/>
<comment type="caution">
    <text evidence="2">The sequence shown here is derived from an EMBL/GenBank/DDBJ whole genome shotgun (WGS) entry which is preliminary data.</text>
</comment>
<evidence type="ECO:0008006" key="4">
    <source>
        <dbReference type="Google" id="ProtNLM"/>
    </source>
</evidence>
<dbReference type="OrthoDB" id="9977709at2"/>
<evidence type="ECO:0000313" key="3">
    <source>
        <dbReference type="Proteomes" id="UP000006415"/>
    </source>
</evidence>
<keyword evidence="1" id="KW-0732">Signal</keyword>
<dbReference type="PROSITE" id="PS51257">
    <property type="entry name" value="PROKAR_LIPOPROTEIN"/>
    <property type="match status" value="1"/>
</dbReference>
<dbReference type="RefSeq" id="WP_007147084.1">
    <property type="nucleotide sequence ID" value="NZ_AKCI01000001.1"/>
</dbReference>
<gene>
    <name evidence="2" type="ORF">HMPREF9156_00016</name>
</gene>
<organism evidence="2 3">
    <name type="scientific">Scardovia wiggsiae F0424</name>
    <dbReference type="NCBI Taxonomy" id="857290"/>
    <lineage>
        <taxon>Bacteria</taxon>
        <taxon>Bacillati</taxon>
        <taxon>Actinomycetota</taxon>
        <taxon>Actinomycetes</taxon>
        <taxon>Bifidobacteriales</taxon>
        <taxon>Bifidobacteriaceae</taxon>
        <taxon>Scardovia</taxon>
    </lineage>
</organism>
<dbReference type="InterPro" id="IPR032327">
    <property type="entry name" value="DUF4854"/>
</dbReference>
<protein>
    <recommendedName>
        <fullName evidence="4">DUF4854 domain-containing protein</fullName>
    </recommendedName>
</protein>
<dbReference type="AlphaFoldDB" id="J0LN35"/>
<feature type="signal peptide" evidence="1">
    <location>
        <begin position="1"/>
        <end position="25"/>
    </location>
</feature>
<reference evidence="2 3" key="1">
    <citation type="submission" date="2012-01" db="EMBL/GenBank/DDBJ databases">
        <title>The Genome Sequence of Scardovia wiggsiae F0424.</title>
        <authorList>
            <consortium name="The Broad Institute Genome Sequencing Platform"/>
            <person name="Earl A."/>
            <person name="Ward D."/>
            <person name="Feldgarden M."/>
            <person name="Gevers D."/>
            <person name="Izard J."/>
            <person name="Ganesan A."/>
            <person name="Baranova O.V."/>
            <person name="Blanton J.M."/>
            <person name="Tanner A.C."/>
            <person name="Mathney J."/>
            <person name="Dewhirst F.E."/>
            <person name="Young S.K."/>
            <person name="Zeng Q."/>
            <person name="Gargeya S."/>
            <person name="Fitzgerald M."/>
            <person name="Haas B."/>
            <person name="Abouelleil A."/>
            <person name="Alvarado L."/>
            <person name="Arachchi H.M."/>
            <person name="Berlin A."/>
            <person name="Chapman S.B."/>
            <person name="Gearin G."/>
            <person name="Goldberg J."/>
            <person name="Griggs A."/>
            <person name="Gujja S."/>
            <person name="Hansen M."/>
            <person name="Heiman D."/>
            <person name="Howarth C."/>
            <person name="Larimer J."/>
            <person name="Lui A."/>
            <person name="MacDonald P.J.P."/>
            <person name="McCowen C."/>
            <person name="Montmayeur A."/>
            <person name="Murphy C."/>
            <person name="Neiman D."/>
            <person name="Pearson M."/>
            <person name="Priest M."/>
            <person name="Roberts A."/>
            <person name="Saif S."/>
            <person name="Shea T."/>
            <person name="Sisk P."/>
            <person name="Stolte C."/>
            <person name="Sykes S."/>
            <person name="Wortman J."/>
            <person name="Nusbaum C."/>
            <person name="Birren B."/>
        </authorList>
    </citation>
    <scope>NUCLEOTIDE SEQUENCE [LARGE SCALE GENOMIC DNA]</scope>
    <source>
        <strain evidence="2 3">F0424</strain>
    </source>
</reference>
<sequence>MGTTKVRAALPKAVIALVMAFASVAGLSACTSPSLWFKSDDQKIETILNSKSFKDKLASANKRYQNRITMSLSHEGKTIIYTLKLKNQGATDEQIKEALEPQLSTLWDSMQSSATEVIDECRKTAGVNGVKFRVDLFAEHGLKIGSKTYDR</sequence>
<keyword evidence="3" id="KW-1185">Reference proteome</keyword>
<evidence type="ECO:0000256" key="1">
    <source>
        <dbReference type="SAM" id="SignalP"/>
    </source>
</evidence>
<dbReference type="Proteomes" id="UP000006415">
    <property type="component" value="Unassembled WGS sequence"/>
</dbReference>
<dbReference type="Pfam" id="PF16146">
    <property type="entry name" value="DUF4854"/>
    <property type="match status" value="1"/>
</dbReference>
<accession>J0LN35</accession>
<name>J0LN35_9BIFI</name>
<feature type="chain" id="PRO_5038762065" description="DUF4854 domain-containing protein" evidence="1">
    <location>
        <begin position="26"/>
        <end position="151"/>
    </location>
</feature>
<evidence type="ECO:0000313" key="2">
    <source>
        <dbReference type="EMBL" id="EJD65252.1"/>
    </source>
</evidence>